<evidence type="ECO:0000256" key="11">
    <source>
        <dbReference type="ARBA" id="ARBA00030128"/>
    </source>
</evidence>
<evidence type="ECO:0000256" key="10">
    <source>
        <dbReference type="ARBA" id="ARBA00022840"/>
    </source>
</evidence>
<comment type="similarity">
    <text evidence="3 13">Belongs to the guanylate kinase family.</text>
</comment>
<comment type="catalytic activity">
    <reaction evidence="12 13">
        <text>GMP + ATP = GDP + ADP</text>
        <dbReference type="Rhea" id="RHEA:20780"/>
        <dbReference type="ChEBI" id="CHEBI:30616"/>
        <dbReference type="ChEBI" id="CHEBI:58115"/>
        <dbReference type="ChEBI" id="CHEBI:58189"/>
        <dbReference type="ChEBI" id="CHEBI:456216"/>
        <dbReference type="EC" id="2.7.4.8"/>
    </reaction>
</comment>
<dbReference type="STRING" id="485916.Dtox_2318"/>
<keyword evidence="9 13" id="KW-0418">Kinase</keyword>
<feature type="binding site" evidence="13">
    <location>
        <begin position="12"/>
        <end position="19"/>
    </location>
    <ligand>
        <name>ATP</name>
        <dbReference type="ChEBI" id="CHEBI:30616"/>
    </ligand>
</feature>
<evidence type="ECO:0000256" key="1">
    <source>
        <dbReference type="ARBA" id="ARBA00003531"/>
    </source>
</evidence>
<dbReference type="EMBL" id="CP001720">
    <property type="protein sequence ID" value="ACV63131.1"/>
    <property type="molecule type" value="Genomic_DNA"/>
</dbReference>
<evidence type="ECO:0000256" key="9">
    <source>
        <dbReference type="ARBA" id="ARBA00022777"/>
    </source>
</evidence>
<evidence type="ECO:0000256" key="8">
    <source>
        <dbReference type="ARBA" id="ARBA00022741"/>
    </source>
</evidence>
<dbReference type="GO" id="GO:0005829">
    <property type="term" value="C:cytosol"/>
    <property type="evidence" value="ECO:0007669"/>
    <property type="project" value="TreeGrafter"/>
</dbReference>
<dbReference type="GO" id="GO:0004385">
    <property type="term" value="F:GMP kinase activity"/>
    <property type="evidence" value="ECO:0007669"/>
    <property type="project" value="UniProtKB-UniRule"/>
</dbReference>
<dbReference type="FunFam" id="3.30.63.10:FF:000005">
    <property type="entry name" value="Guanylate kinase"/>
    <property type="match status" value="1"/>
</dbReference>
<protein>
    <recommendedName>
        <fullName evidence="5 13">Guanylate kinase</fullName>
        <ecNumber evidence="4 13">2.7.4.8</ecNumber>
    </recommendedName>
    <alternativeName>
        <fullName evidence="11 13">GMP kinase</fullName>
    </alternativeName>
</protein>
<dbReference type="InterPro" id="IPR020590">
    <property type="entry name" value="Guanylate_kinase_CS"/>
</dbReference>
<evidence type="ECO:0000313" key="16">
    <source>
        <dbReference type="Proteomes" id="UP000002217"/>
    </source>
</evidence>
<keyword evidence="16" id="KW-1185">Reference proteome</keyword>
<dbReference type="KEGG" id="dae:Dtox_2318"/>
<dbReference type="Pfam" id="PF00625">
    <property type="entry name" value="Guanylate_kin"/>
    <property type="match status" value="1"/>
</dbReference>
<dbReference type="eggNOG" id="COG0194">
    <property type="taxonomic scope" value="Bacteria"/>
</dbReference>
<dbReference type="Gene3D" id="3.40.50.300">
    <property type="entry name" value="P-loop containing nucleotide triphosphate hydrolases"/>
    <property type="match status" value="1"/>
</dbReference>
<dbReference type="AlphaFoldDB" id="C8W076"/>
<evidence type="ECO:0000313" key="15">
    <source>
        <dbReference type="EMBL" id="ACV63131.1"/>
    </source>
</evidence>
<reference evidence="15 16" key="1">
    <citation type="journal article" date="2009" name="Stand. Genomic Sci.">
        <title>Complete genome sequence of Desulfotomaculum acetoxidans type strain (5575).</title>
        <authorList>
            <person name="Spring S."/>
            <person name="Lapidus A."/>
            <person name="Schroder M."/>
            <person name="Gleim D."/>
            <person name="Sims D."/>
            <person name="Meincke L."/>
            <person name="Glavina Del Rio T."/>
            <person name="Tice H."/>
            <person name="Copeland A."/>
            <person name="Cheng J.F."/>
            <person name="Lucas S."/>
            <person name="Chen F."/>
            <person name="Nolan M."/>
            <person name="Bruce D."/>
            <person name="Goodwin L."/>
            <person name="Pitluck S."/>
            <person name="Ivanova N."/>
            <person name="Mavromatis K."/>
            <person name="Mikhailova N."/>
            <person name="Pati A."/>
            <person name="Chen A."/>
            <person name="Palaniappan K."/>
            <person name="Land M."/>
            <person name="Hauser L."/>
            <person name="Chang Y.J."/>
            <person name="Jeffries C.D."/>
            <person name="Chain P."/>
            <person name="Saunders E."/>
            <person name="Brettin T."/>
            <person name="Detter J.C."/>
            <person name="Goker M."/>
            <person name="Bristow J."/>
            <person name="Eisen J.A."/>
            <person name="Markowitz V."/>
            <person name="Hugenholtz P."/>
            <person name="Kyrpides N.C."/>
            <person name="Klenk H.P."/>
            <person name="Han C."/>
        </authorList>
    </citation>
    <scope>NUCLEOTIDE SEQUENCE [LARGE SCALE GENOMIC DNA]</scope>
    <source>
        <strain evidence="16">ATCC 49208 / DSM 771 / VKM B-1644</strain>
    </source>
</reference>
<dbReference type="PROSITE" id="PS00856">
    <property type="entry name" value="GUANYLATE_KINASE_1"/>
    <property type="match status" value="1"/>
</dbReference>
<dbReference type="InterPro" id="IPR017665">
    <property type="entry name" value="Guanylate_kinase"/>
</dbReference>
<evidence type="ECO:0000256" key="3">
    <source>
        <dbReference type="ARBA" id="ARBA00005790"/>
    </source>
</evidence>
<keyword evidence="6 13" id="KW-0963">Cytoplasm</keyword>
<dbReference type="CDD" id="cd00071">
    <property type="entry name" value="GMPK"/>
    <property type="match status" value="1"/>
</dbReference>
<dbReference type="InterPro" id="IPR008145">
    <property type="entry name" value="GK/Ca_channel_bsu"/>
</dbReference>
<keyword evidence="8 13" id="KW-0547">Nucleotide-binding</keyword>
<accession>C8W076</accession>
<dbReference type="InterPro" id="IPR008144">
    <property type="entry name" value="Guanylate_kin-like_dom"/>
</dbReference>
<dbReference type="SUPFAM" id="SSF52540">
    <property type="entry name" value="P-loop containing nucleoside triphosphate hydrolases"/>
    <property type="match status" value="1"/>
</dbReference>
<dbReference type="PANTHER" id="PTHR23117">
    <property type="entry name" value="GUANYLATE KINASE-RELATED"/>
    <property type="match status" value="1"/>
</dbReference>
<dbReference type="OrthoDB" id="9808150at2"/>
<dbReference type="Gene3D" id="3.30.63.10">
    <property type="entry name" value="Guanylate Kinase phosphate binding domain"/>
    <property type="match status" value="1"/>
</dbReference>
<evidence type="ECO:0000256" key="6">
    <source>
        <dbReference type="ARBA" id="ARBA00022490"/>
    </source>
</evidence>
<evidence type="ECO:0000256" key="7">
    <source>
        <dbReference type="ARBA" id="ARBA00022679"/>
    </source>
</evidence>
<dbReference type="NCBIfam" id="TIGR03263">
    <property type="entry name" value="guanyl_kin"/>
    <property type="match status" value="1"/>
</dbReference>
<evidence type="ECO:0000256" key="2">
    <source>
        <dbReference type="ARBA" id="ARBA00004496"/>
    </source>
</evidence>
<evidence type="ECO:0000256" key="12">
    <source>
        <dbReference type="ARBA" id="ARBA00048594"/>
    </source>
</evidence>
<proteinExistence type="inferred from homology"/>
<dbReference type="GO" id="GO:0005524">
    <property type="term" value="F:ATP binding"/>
    <property type="evidence" value="ECO:0007669"/>
    <property type="project" value="UniProtKB-UniRule"/>
</dbReference>
<organism evidence="15 16">
    <name type="scientific">Desulfofarcimen acetoxidans (strain ATCC 49208 / DSM 771 / KCTC 5769 / VKM B-1644 / 5575)</name>
    <name type="common">Desulfotomaculum acetoxidans</name>
    <dbReference type="NCBI Taxonomy" id="485916"/>
    <lineage>
        <taxon>Bacteria</taxon>
        <taxon>Bacillati</taxon>
        <taxon>Bacillota</taxon>
        <taxon>Clostridia</taxon>
        <taxon>Eubacteriales</taxon>
        <taxon>Peptococcaceae</taxon>
        <taxon>Desulfofarcimen</taxon>
    </lineage>
</organism>
<keyword evidence="10 13" id="KW-0067">ATP-binding</keyword>
<evidence type="ECO:0000256" key="5">
    <source>
        <dbReference type="ARBA" id="ARBA00016296"/>
    </source>
</evidence>
<dbReference type="InterPro" id="IPR027417">
    <property type="entry name" value="P-loop_NTPase"/>
</dbReference>
<evidence type="ECO:0000256" key="13">
    <source>
        <dbReference type="HAMAP-Rule" id="MF_00328"/>
    </source>
</evidence>
<name>C8W076_DESAS</name>
<keyword evidence="7 13" id="KW-0808">Transferase</keyword>
<evidence type="ECO:0000259" key="14">
    <source>
        <dbReference type="PROSITE" id="PS50052"/>
    </source>
</evidence>
<dbReference type="PANTHER" id="PTHR23117:SF13">
    <property type="entry name" value="GUANYLATE KINASE"/>
    <property type="match status" value="1"/>
</dbReference>
<comment type="function">
    <text evidence="1 13">Essential for recycling GMP and indirectly, cGMP.</text>
</comment>
<dbReference type="PROSITE" id="PS50052">
    <property type="entry name" value="GUANYLATE_KINASE_2"/>
    <property type="match status" value="1"/>
</dbReference>
<dbReference type="HAMAP" id="MF_00328">
    <property type="entry name" value="Guanylate_kinase"/>
    <property type="match status" value="1"/>
</dbReference>
<dbReference type="RefSeq" id="WP_015757832.1">
    <property type="nucleotide sequence ID" value="NC_013216.1"/>
</dbReference>
<dbReference type="Proteomes" id="UP000002217">
    <property type="component" value="Chromosome"/>
</dbReference>
<comment type="subcellular location">
    <subcellularLocation>
        <location evidence="2 13">Cytoplasm</location>
    </subcellularLocation>
</comment>
<gene>
    <name evidence="13" type="primary">gmk</name>
    <name evidence="15" type="ordered locus">Dtox_2318</name>
</gene>
<dbReference type="HOGENOM" id="CLU_001715_1_2_9"/>
<dbReference type="SMART" id="SM00072">
    <property type="entry name" value="GuKc"/>
    <property type="match status" value="1"/>
</dbReference>
<feature type="domain" description="Guanylate kinase-like" evidence="14">
    <location>
        <begin position="5"/>
        <end position="183"/>
    </location>
</feature>
<evidence type="ECO:0000256" key="4">
    <source>
        <dbReference type="ARBA" id="ARBA00012961"/>
    </source>
</evidence>
<dbReference type="EC" id="2.7.4.8" evidence="4 13"/>
<sequence>MVLKGLLLVISGPSGAGKGTVCQALLKKKQNMYLSVSATTRQPRSGEIQGVNYWFKTKEEFEHLLVEDQFLEYARVYDNYYGTPRLEVEKALETGKDVILEIDIQGALQVKEKMPNSVLVFIVPPSLTELKTRLVNRGTDSAAEIEKRLKCVAEEIKYISSYGYIVINNTVNEAVGKVEAILIAEKCRPYYYDFAKYL</sequence>